<dbReference type="EC" id="2.1.1.37" evidence="1"/>
<accession>A0A081PVK3</accession>
<dbReference type="InterPro" id="IPR050390">
    <property type="entry name" value="C5-Methyltransferase"/>
</dbReference>
<dbReference type="OrthoDB" id="9813719at2"/>
<evidence type="ECO:0000256" key="3">
    <source>
        <dbReference type="ARBA" id="ARBA00022679"/>
    </source>
</evidence>
<dbReference type="PROSITE" id="PS51679">
    <property type="entry name" value="SAM_MT_C5"/>
    <property type="match status" value="1"/>
</dbReference>
<keyword evidence="3 6" id="KW-0808">Transferase</keyword>
<evidence type="ECO:0000256" key="5">
    <source>
        <dbReference type="ARBA" id="ARBA00022747"/>
    </source>
</evidence>
<dbReference type="Pfam" id="PF00145">
    <property type="entry name" value="DNA_methylase"/>
    <property type="match status" value="2"/>
</dbReference>
<proteinExistence type="inferred from homology"/>
<evidence type="ECO:0000256" key="2">
    <source>
        <dbReference type="ARBA" id="ARBA00022603"/>
    </source>
</evidence>
<sequence length="432" mass="49559">MTANTGYTIFETFVGAGGSHLGFMWENFRTIYVNDFVDDCLKTLVYNNPNLVEEKAVVDNTSITDLNPVALRQRLEVEQGEIDVFFGGVVCKSFSLAGERNPIDERNYLYHKQLELVEEFLPKISIVENVPGILNAKIYIGQDDEDELKEEIMKLWTELENYKGRKAALRKIQQVTPEFEEEGKKLRNKKKSLLSRIEKSENYISVMEDIRRIYDRLGYKVYTSILNASWYGSSTKRERVIIVAVRNDIEIDFSFPEPKYMSESVFKPYLSKKYLKLPRVKTVNDALAMIDYSDHEDADNHPMNHSPRTIERFKYIPEGDSIANHIDELPADLKISKFYSRGSTMRLDGNSPSPTLVPGHSNFPVHPKEHRSITVREAATITGFPLKYKFFGTHSKRCEHVGNAVPPQLAQAIAQECVKLLDQYYSSLSNND</sequence>
<dbReference type="InterPro" id="IPR001525">
    <property type="entry name" value="C5_MeTfrase"/>
</dbReference>
<dbReference type="GO" id="GO:0032259">
    <property type="term" value="P:methylation"/>
    <property type="evidence" value="ECO:0007669"/>
    <property type="project" value="UniProtKB-KW"/>
</dbReference>
<dbReference type="Gene3D" id="3.40.50.150">
    <property type="entry name" value="Vaccinia Virus protein VP39"/>
    <property type="match status" value="1"/>
</dbReference>
<dbReference type="AlphaFoldDB" id="A0A081PVK3"/>
<protein>
    <recommendedName>
        <fullName evidence="1">DNA (cytosine-5-)-methyltransferase</fullName>
        <ecNumber evidence="1">2.1.1.37</ecNumber>
    </recommendedName>
</protein>
<comment type="similarity">
    <text evidence="6">Belongs to the class I-like SAM-binding methyltransferase superfamily. C5-methyltransferase family.</text>
</comment>
<dbReference type="Proteomes" id="UP000028090">
    <property type="component" value="Unassembled WGS sequence"/>
</dbReference>
<evidence type="ECO:0000313" key="7">
    <source>
        <dbReference type="EMBL" id="KEQ34726.1"/>
    </source>
</evidence>
<name>A0A081PVK3_STRMT</name>
<dbReference type="PATRIC" id="fig|28037.95.peg.1288"/>
<organism evidence="7 8">
    <name type="scientific">Streptococcus mitis</name>
    <dbReference type="NCBI Taxonomy" id="28037"/>
    <lineage>
        <taxon>Bacteria</taxon>
        <taxon>Bacillati</taxon>
        <taxon>Bacillota</taxon>
        <taxon>Bacilli</taxon>
        <taxon>Lactobacillales</taxon>
        <taxon>Streptococcaceae</taxon>
        <taxon>Streptococcus</taxon>
        <taxon>Streptococcus mitis group</taxon>
    </lineage>
</organism>
<dbReference type="Gene3D" id="3.90.120.10">
    <property type="entry name" value="DNA Methylase, subunit A, domain 2"/>
    <property type="match status" value="1"/>
</dbReference>
<dbReference type="RefSeq" id="WP_042901136.1">
    <property type="nucleotide sequence ID" value="NZ_JPFU01000013.1"/>
</dbReference>
<dbReference type="GO" id="GO:0003677">
    <property type="term" value="F:DNA binding"/>
    <property type="evidence" value="ECO:0007669"/>
    <property type="project" value="TreeGrafter"/>
</dbReference>
<keyword evidence="4 6" id="KW-0949">S-adenosyl-L-methionine</keyword>
<evidence type="ECO:0000256" key="6">
    <source>
        <dbReference type="PROSITE-ProRule" id="PRU01016"/>
    </source>
</evidence>
<dbReference type="PANTHER" id="PTHR10629">
    <property type="entry name" value="CYTOSINE-SPECIFIC METHYLTRANSFERASE"/>
    <property type="match status" value="1"/>
</dbReference>
<dbReference type="GO" id="GO:0044027">
    <property type="term" value="P:negative regulation of gene expression via chromosomal CpG island methylation"/>
    <property type="evidence" value="ECO:0007669"/>
    <property type="project" value="TreeGrafter"/>
</dbReference>
<reference evidence="7 8" key="1">
    <citation type="submission" date="2014-05" db="EMBL/GenBank/DDBJ databases">
        <authorList>
            <person name="Daugherty S.C."/>
            <person name="Tallon L.J."/>
            <person name="Sadzewicz L."/>
            <person name="Kilian M."/>
            <person name="Tettelin H."/>
        </authorList>
    </citation>
    <scope>NUCLEOTIDE SEQUENCE [LARGE SCALE GENOMIC DNA]</scope>
    <source>
        <strain evidence="7 8">SK629</strain>
    </source>
</reference>
<evidence type="ECO:0000313" key="8">
    <source>
        <dbReference type="Proteomes" id="UP000028090"/>
    </source>
</evidence>
<dbReference type="PANTHER" id="PTHR10629:SF52">
    <property type="entry name" value="DNA (CYTOSINE-5)-METHYLTRANSFERASE 1"/>
    <property type="match status" value="1"/>
</dbReference>
<dbReference type="GO" id="GO:0003886">
    <property type="term" value="F:DNA (cytosine-5-)-methyltransferase activity"/>
    <property type="evidence" value="ECO:0007669"/>
    <property type="project" value="UniProtKB-EC"/>
</dbReference>
<dbReference type="EMBL" id="JPFU01000013">
    <property type="protein sequence ID" value="KEQ34726.1"/>
    <property type="molecule type" value="Genomic_DNA"/>
</dbReference>
<dbReference type="GO" id="GO:0009307">
    <property type="term" value="P:DNA restriction-modification system"/>
    <property type="evidence" value="ECO:0007669"/>
    <property type="project" value="UniProtKB-KW"/>
</dbReference>
<gene>
    <name evidence="7" type="primary">dcm</name>
    <name evidence="7" type="ORF">SK629_1356</name>
</gene>
<evidence type="ECO:0000256" key="4">
    <source>
        <dbReference type="ARBA" id="ARBA00022691"/>
    </source>
</evidence>
<feature type="active site" evidence="6">
    <location>
        <position position="91"/>
    </location>
</feature>
<evidence type="ECO:0000256" key="1">
    <source>
        <dbReference type="ARBA" id="ARBA00011975"/>
    </source>
</evidence>
<comment type="caution">
    <text evidence="7">The sequence shown here is derived from an EMBL/GenBank/DDBJ whole genome shotgun (WGS) entry which is preliminary data.</text>
</comment>
<dbReference type="SUPFAM" id="SSF53335">
    <property type="entry name" value="S-adenosyl-L-methionine-dependent methyltransferases"/>
    <property type="match status" value="1"/>
</dbReference>
<keyword evidence="2 6" id="KW-0489">Methyltransferase</keyword>
<dbReference type="InterPro" id="IPR029063">
    <property type="entry name" value="SAM-dependent_MTases_sf"/>
</dbReference>
<keyword evidence="5" id="KW-0680">Restriction system</keyword>